<feature type="compositionally biased region" description="Low complexity" evidence="1">
    <location>
        <begin position="308"/>
        <end position="323"/>
    </location>
</feature>
<dbReference type="PANTHER" id="PTHR16861:SF4">
    <property type="entry name" value="SH3 DOMAIN PROTEIN (AFU_ORTHOLOGUE AFUA_1G13610)"/>
    <property type="match status" value="1"/>
</dbReference>
<accession>A0AAW0DRE2</accession>
<evidence type="ECO:0000313" key="3">
    <source>
        <dbReference type="EMBL" id="KAK7053007.1"/>
    </source>
</evidence>
<protein>
    <submittedName>
        <fullName evidence="3">Uncharacterized protein</fullName>
    </submittedName>
</protein>
<keyword evidence="2" id="KW-0812">Transmembrane</keyword>
<comment type="caution">
    <text evidence="3">The sequence shown here is derived from an EMBL/GenBank/DDBJ whole genome shotgun (WGS) entry which is preliminary data.</text>
</comment>
<keyword evidence="2" id="KW-1133">Transmembrane helix</keyword>
<keyword evidence="2" id="KW-0472">Membrane</keyword>
<dbReference type="PANTHER" id="PTHR16861">
    <property type="entry name" value="GLYCOPROTEIN 38"/>
    <property type="match status" value="1"/>
</dbReference>
<proteinExistence type="predicted"/>
<gene>
    <name evidence="3" type="ORF">VNI00_004328</name>
</gene>
<feature type="compositionally biased region" description="Pro residues" evidence="1">
    <location>
        <begin position="424"/>
        <end position="433"/>
    </location>
</feature>
<feature type="compositionally biased region" description="Low complexity" evidence="1">
    <location>
        <begin position="408"/>
        <end position="422"/>
    </location>
</feature>
<sequence>MNPLPYNVTLSSQSATLIYAPFRDATIDLGWNVTYSGGVRNTEGPNVPGPQGVGTPYRRTTNAGASVELRWIGTAIYLYGNATSGSYSITVDGSAIDDLPSGRDGLLGTKTGLAYSNHSVILTAVGGIEISFWYADVTIGVGYPNASVKMKTIPTVNQGPDPSLFTANSFFTYRPGEDSEWLVGAPFRTVLKPGQQEPEDLTPIHEMVTNKTGDSVTFTINSTSAFFLWSTVASDHGAKTVTLTPTSGGPSKTTALDNRSSFLDFKQILYWESNLDRDQTYMVEVVLVKDDFLGVNHLGVASLDLMDGGSTPSSSTTTGPTESASEDENNGSNDLSKGSIAGIAVGVILGAVLLGIAIWMWRRRRRSDSQDANFAAVPFTEGPEATTSPFRAVDGGPILPPEYDERWTGSSGTASTSPARRALPSPPLQPKRL</sequence>
<feature type="region of interest" description="Disordered" evidence="1">
    <location>
        <begin position="306"/>
        <end position="334"/>
    </location>
</feature>
<keyword evidence="4" id="KW-1185">Reference proteome</keyword>
<feature type="region of interest" description="Disordered" evidence="1">
    <location>
        <begin position="378"/>
        <end position="433"/>
    </location>
</feature>
<evidence type="ECO:0000313" key="4">
    <source>
        <dbReference type="Proteomes" id="UP001383192"/>
    </source>
</evidence>
<dbReference type="Proteomes" id="UP001383192">
    <property type="component" value="Unassembled WGS sequence"/>
</dbReference>
<feature type="transmembrane region" description="Helical" evidence="2">
    <location>
        <begin position="340"/>
        <end position="361"/>
    </location>
</feature>
<dbReference type="EMBL" id="JAYKXP010000011">
    <property type="protein sequence ID" value="KAK7053007.1"/>
    <property type="molecule type" value="Genomic_DNA"/>
</dbReference>
<organism evidence="3 4">
    <name type="scientific">Paramarasmius palmivorus</name>
    <dbReference type="NCBI Taxonomy" id="297713"/>
    <lineage>
        <taxon>Eukaryota</taxon>
        <taxon>Fungi</taxon>
        <taxon>Dikarya</taxon>
        <taxon>Basidiomycota</taxon>
        <taxon>Agaricomycotina</taxon>
        <taxon>Agaricomycetes</taxon>
        <taxon>Agaricomycetidae</taxon>
        <taxon>Agaricales</taxon>
        <taxon>Marasmiineae</taxon>
        <taxon>Marasmiaceae</taxon>
        <taxon>Paramarasmius</taxon>
    </lineage>
</organism>
<dbReference type="Gene3D" id="1.20.5.510">
    <property type="entry name" value="Single helix bin"/>
    <property type="match status" value="1"/>
</dbReference>
<evidence type="ECO:0000256" key="1">
    <source>
        <dbReference type="SAM" id="MobiDB-lite"/>
    </source>
</evidence>
<name>A0AAW0DRE2_9AGAR</name>
<reference evidence="3 4" key="1">
    <citation type="submission" date="2024-01" db="EMBL/GenBank/DDBJ databases">
        <title>A draft genome for a cacao thread blight-causing isolate of Paramarasmius palmivorus.</title>
        <authorList>
            <person name="Baruah I.K."/>
            <person name="Bukari Y."/>
            <person name="Amoako-Attah I."/>
            <person name="Meinhardt L.W."/>
            <person name="Bailey B.A."/>
            <person name="Cohen S.P."/>
        </authorList>
    </citation>
    <scope>NUCLEOTIDE SEQUENCE [LARGE SCALE GENOMIC DNA]</scope>
    <source>
        <strain evidence="3 4">GH-12</strain>
    </source>
</reference>
<dbReference type="AlphaFoldDB" id="A0AAW0DRE2"/>
<evidence type="ECO:0000256" key="2">
    <source>
        <dbReference type="SAM" id="Phobius"/>
    </source>
</evidence>
<dbReference type="Gene3D" id="2.60.120.260">
    <property type="entry name" value="Galactose-binding domain-like"/>
    <property type="match status" value="1"/>
</dbReference>